<feature type="region of interest" description="Disordered" evidence="2">
    <location>
        <begin position="1"/>
        <end position="50"/>
    </location>
</feature>
<feature type="coiled-coil region" evidence="1">
    <location>
        <begin position="959"/>
        <end position="1014"/>
    </location>
</feature>
<organism evidence="4 5">
    <name type="scientific">Friedmanniomyces simplex</name>
    <dbReference type="NCBI Taxonomy" id="329884"/>
    <lineage>
        <taxon>Eukaryota</taxon>
        <taxon>Fungi</taxon>
        <taxon>Dikarya</taxon>
        <taxon>Ascomycota</taxon>
        <taxon>Pezizomycotina</taxon>
        <taxon>Dothideomycetes</taxon>
        <taxon>Dothideomycetidae</taxon>
        <taxon>Mycosphaerellales</taxon>
        <taxon>Teratosphaeriaceae</taxon>
        <taxon>Friedmanniomyces</taxon>
    </lineage>
</organism>
<reference evidence="4 5" key="1">
    <citation type="submission" date="2017-03" db="EMBL/GenBank/DDBJ databases">
        <title>Genomes of endolithic fungi from Antarctica.</title>
        <authorList>
            <person name="Coleine C."/>
            <person name="Masonjones S."/>
            <person name="Stajich J.E."/>
        </authorList>
    </citation>
    <scope>NUCLEOTIDE SEQUENCE [LARGE SCALE GENOMIC DNA]</scope>
    <source>
        <strain evidence="4 5">CCFEE 5184</strain>
    </source>
</reference>
<evidence type="ECO:0000259" key="3">
    <source>
        <dbReference type="Pfam" id="PF24554"/>
    </source>
</evidence>
<evidence type="ECO:0000256" key="1">
    <source>
        <dbReference type="SAM" id="Coils"/>
    </source>
</evidence>
<feature type="compositionally biased region" description="Low complexity" evidence="2">
    <location>
        <begin position="31"/>
        <end position="50"/>
    </location>
</feature>
<feature type="region of interest" description="Disordered" evidence="2">
    <location>
        <begin position="64"/>
        <end position="319"/>
    </location>
</feature>
<dbReference type="STRING" id="329884.A0A4U0XYG6"/>
<feature type="compositionally biased region" description="Polar residues" evidence="2">
    <location>
        <begin position="590"/>
        <end position="607"/>
    </location>
</feature>
<protein>
    <recommendedName>
        <fullName evidence="3">DUF7603 domain-containing protein</fullName>
    </recommendedName>
</protein>
<gene>
    <name evidence="4" type="ORF">B0A55_02945</name>
</gene>
<sequence length="1029" mass="114975">MDMAHSRDPSFADEYYTSSPTREDAPLLDSAAYPVHYAQQQQQPQAVRQPTTLAQIHIPSFRSFASSIPVPSPRTQKRKPAPFHLSARSPRAASFSLAEKASPRLAEPASRPLSLDSPLPQQPNGLAGTVSPPPTEHGDRASYTAPNRAHTRNQSIDSRLAGIDSPSSYTESRRSSIPIHTKYAQERSMSHAPKQSVSSVDLSEYTSPEKGRERTSMHIPQAPSMTLQYDPVKRTLSEDSLASEPTFAREQRPKSPGGRLGSFFGWKSSSQRSGTESPTTTFSDRSLSPLPSPRLLKPLPASSMDGSTSTARLTPPGLDINKANARTSIYFDNPDTPILLGSPDTNAHVRELERELAQVSTELAGSIRREMDLEDELDRIRAEMPTIPPAEMARRTSDYFSDSGTSSVRYPVSDPDARLEQMEQKLRKVEQEKAQIKIEVASTMQAELARRRDLEQMVRDLEENLYKRAQDDEERGQVEERMLELEANLDEAKRRLSQERQAKDSFGDLYSATKLELEQHRNERDNLRDEVLPQLRARVEGLESDGADTQALVYENTRLQQELAAMTEEMQKIQGTPRFSSIAEEGDASSPGSQWGTLSRSNSQARTRTARGGSVTRSGSVKERAEGGRHRSGSVSGSAHPVSTEGVKEIEDQRDALHKALKLLISRYEKQRRDHELAVKKLTSAKTQAEQVTPKRTAYHREVSFLKEEVTTLRKRTEDALEQKWEYEKGLSGVKMDLDRAEQETRGLKSLLLEHDVFASGRQPMPNAYEDAEHAADDVQLSVSAAQGQRDHARQVAEEYRHRAESAHPSDSHELMSCAHRMDALADELEQQMQANLDLRARLADAVVKGEQEQRDSTRQIEGMQQRLAGLEDSVLAAQQHSETVLGNHESEVRRMEEASSPSLQRLRISIPEPQKLSPASPPPSLLARSSPRLMMSMTKKANNAVVSADTSLLEASRTQMLERKVRELEGLLREAEDDVQVVVQRVNRSQLEVMDLQTERDAALAQMRKLQGLFVEERERAAGLLEEG</sequence>
<proteinExistence type="predicted"/>
<dbReference type="OrthoDB" id="5395440at2759"/>
<evidence type="ECO:0000256" key="2">
    <source>
        <dbReference type="SAM" id="MobiDB-lite"/>
    </source>
</evidence>
<feature type="coiled-coil region" evidence="1">
    <location>
        <begin position="412"/>
        <end position="530"/>
    </location>
</feature>
<name>A0A4U0XYG6_9PEZI</name>
<feature type="compositionally biased region" description="Basic and acidic residues" evidence="2">
    <location>
        <begin position="889"/>
        <end position="898"/>
    </location>
</feature>
<dbReference type="Pfam" id="PF24554">
    <property type="entry name" value="DUF7603"/>
    <property type="match status" value="1"/>
</dbReference>
<keyword evidence="5" id="KW-1185">Reference proteome</keyword>
<evidence type="ECO:0000313" key="5">
    <source>
        <dbReference type="Proteomes" id="UP000309340"/>
    </source>
</evidence>
<feature type="compositionally biased region" description="Polar residues" evidence="2">
    <location>
        <begin position="193"/>
        <end position="206"/>
    </location>
</feature>
<dbReference type="InterPro" id="IPR056023">
    <property type="entry name" value="DUF7603"/>
</dbReference>
<feature type="region of interest" description="Disordered" evidence="2">
    <location>
        <begin position="886"/>
        <end position="907"/>
    </location>
</feature>
<evidence type="ECO:0000313" key="4">
    <source>
        <dbReference type="EMBL" id="TKA81466.1"/>
    </source>
</evidence>
<dbReference type="EMBL" id="NAJQ01000051">
    <property type="protein sequence ID" value="TKA81466.1"/>
    <property type="molecule type" value="Genomic_DNA"/>
</dbReference>
<keyword evidence="1" id="KW-0175">Coiled coil</keyword>
<feature type="compositionally biased region" description="Basic and acidic residues" evidence="2">
    <location>
        <begin position="620"/>
        <end position="629"/>
    </location>
</feature>
<feature type="compositionally biased region" description="Polar residues" evidence="2">
    <location>
        <begin position="267"/>
        <end position="285"/>
    </location>
</feature>
<feature type="compositionally biased region" description="Low complexity" evidence="2">
    <location>
        <begin position="286"/>
        <end position="303"/>
    </location>
</feature>
<feature type="domain" description="DUF7603" evidence="3">
    <location>
        <begin position="776"/>
        <end position="873"/>
    </location>
</feature>
<feature type="compositionally biased region" description="Basic and acidic residues" evidence="2">
    <location>
        <begin position="207"/>
        <end position="216"/>
    </location>
</feature>
<dbReference type="Proteomes" id="UP000309340">
    <property type="component" value="Unassembled WGS sequence"/>
</dbReference>
<comment type="caution">
    <text evidence="4">The sequence shown here is derived from an EMBL/GenBank/DDBJ whole genome shotgun (WGS) entry which is preliminary data.</text>
</comment>
<accession>A0A4U0XYG6</accession>
<feature type="coiled-coil region" evidence="1">
    <location>
        <begin position="822"/>
        <end position="881"/>
    </location>
</feature>
<dbReference type="AlphaFoldDB" id="A0A4U0XYG6"/>
<feature type="region of interest" description="Disordered" evidence="2">
    <location>
        <begin position="580"/>
        <end position="648"/>
    </location>
</feature>
<feature type="compositionally biased region" description="Low complexity" evidence="2">
    <location>
        <begin position="108"/>
        <end position="123"/>
    </location>
</feature>
<feature type="coiled-coil region" evidence="1">
    <location>
        <begin position="349"/>
        <end position="383"/>
    </location>
</feature>
<feature type="compositionally biased region" description="Basic and acidic residues" evidence="2">
    <location>
        <begin position="1"/>
        <end position="10"/>
    </location>
</feature>